<dbReference type="EMBL" id="JAUYVK010000019">
    <property type="protein sequence ID" value="MDP2491142.1"/>
    <property type="molecule type" value="Genomic_DNA"/>
</dbReference>
<reference evidence="10" key="2">
    <citation type="submission" date="2016-07" db="EMBL/GenBank/DDBJ databases">
        <title>Nontailed viruses are major unrecognized killers of bacteria in the ocean.</title>
        <authorList>
            <person name="Kauffman K."/>
            <person name="Hussain F."/>
            <person name="Yang J."/>
            <person name="Arevalo P."/>
            <person name="Brown J."/>
            <person name="Cutler M."/>
            <person name="Kelly L."/>
            <person name="Polz M.F."/>
        </authorList>
    </citation>
    <scope>NUCLEOTIDE SEQUENCE [LARGE SCALE GENOMIC DNA]</scope>
    <source>
        <strain evidence="10">10N.286.54.F3</strain>
    </source>
</reference>
<reference evidence="3" key="6">
    <citation type="submission" date="2022-01" db="EMBL/GenBank/DDBJ databases">
        <title>Vibrio aestuarianus Clade A and Clade B isolates are associated with Pacific oyster (Crassostrea gigas) disease outbreaks across Ireland.</title>
        <authorList>
            <person name="Coyle N."/>
            <person name="O'Toole C."/>
            <person name="Thomas J.C.L."/>
            <person name="Ryder D."/>
            <person name="Cheslett D."/>
            <person name="Feist S."/>
            <person name="Bean T."/>
            <person name="Joseph A."/>
            <person name="Waina A."/>
            <person name="Feil E."/>
            <person name="Verner-Jeffreys D.W."/>
        </authorList>
    </citation>
    <scope>NUCLEOTIDE SEQUENCE</scope>
    <source>
        <strain evidence="3">S/17/14 A</strain>
    </source>
</reference>
<dbReference type="Proteomes" id="UP000519158">
    <property type="component" value="Unassembled WGS sequence"/>
</dbReference>
<dbReference type="GeneID" id="72397359"/>
<evidence type="ECO:0000313" key="9">
    <source>
        <dbReference type="Proteomes" id="UP000050463"/>
    </source>
</evidence>
<dbReference type="EMBL" id="JBGOOW010000035">
    <property type="protein sequence ID" value="MEZ8183120.1"/>
    <property type="molecule type" value="Genomic_DNA"/>
</dbReference>
<sequence length="110" mass="12479">MVRTLLLSLLFSSQMAWAEQDPTAPLGWLTPQQKTTSAKKAPTRYRLPSLESIVCKGDTPCYAIMNGQILGQGETIRGYRVKNIDPEYVTLQRSSKQWKLEMFSLDVKNN</sequence>
<dbReference type="EMBL" id="LIZK01000007">
    <property type="protein sequence ID" value="KPL93329.1"/>
    <property type="molecule type" value="Genomic_DNA"/>
</dbReference>
<dbReference type="AlphaFoldDB" id="A0A0P6Z9L7"/>
<dbReference type="Proteomes" id="UP001159663">
    <property type="component" value="Unassembled WGS sequence"/>
</dbReference>
<reference evidence="6 12" key="8">
    <citation type="submission" date="2024-06" db="EMBL/GenBank/DDBJ databases">
        <authorList>
            <person name="Steensen K."/>
            <person name="Seneca J."/>
            <person name="Bartlau N."/>
            <person name="Yu A.X."/>
            <person name="Polz M.F."/>
        </authorList>
    </citation>
    <scope>NUCLEOTIDE SEQUENCE [LARGE SCALE GENOMIC DNA]</scope>
    <source>
        <strain evidence="6 12">1F145</strain>
    </source>
</reference>
<evidence type="ECO:0000313" key="5">
    <source>
        <dbReference type="EMBL" id="MDP2503777.1"/>
    </source>
</evidence>
<dbReference type="Proteomes" id="UP000050463">
    <property type="component" value="Unassembled WGS sequence"/>
</dbReference>
<dbReference type="Proteomes" id="UP001177935">
    <property type="component" value="Unassembled WGS sequence"/>
</dbReference>
<dbReference type="Proteomes" id="UP001177883">
    <property type="component" value="Unassembled WGS sequence"/>
</dbReference>
<reference evidence="7 11" key="5">
    <citation type="submission" date="2019-09" db="EMBL/GenBank/DDBJ databases">
        <title>Draft genome sequencing and comparative genomics of hatchery-associated Vibrios.</title>
        <authorList>
            <person name="Kehlet-Delgado H."/>
            <person name="Mueller R.S."/>
        </authorList>
    </citation>
    <scope>NUCLEOTIDE SEQUENCE [LARGE SCALE GENOMIC DNA]</scope>
    <source>
        <strain evidence="7 11">99-70-13A3</strain>
    </source>
</reference>
<dbReference type="Proteomes" id="UP001569200">
    <property type="component" value="Unassembled WGS sequence"/>
</dbReference>
<name>A0A0P6Z9L7_VIBSP</name>
<reference evidence="8" key="4">
    <citation type="journal article" date="2018" name="Nature">
        <title>A major lineage of non-tailed dsDNA viruses as unrecognized killers of marine bacteria.</title>
        <authorList>
            <person name="Kauffman K.M."/>
            <person name="Hussain F.A."/>
            <person name="Yang J."/>
            <person name="Arevalo P."/>
            <person name="Brown J.M."/>
            <person name="Chang W.K."/>
            <person name="VanInsberghe D."/>
            <person name="Elsherbini J."/>
            <person name="Sharma R.S."/>
            <person name="Cutler M.B."/>
            <person name="Kelly L."/>
            <person name="Polz M.F."/>
        </authorList>
    </citation>
    <scope>NUCLEOTIDE SEQUENCE</scope>
    <source>
        <strain evidence="8">10N.286.54.F3</strain>
    </source>
</reference>
<keyword evidence="12" id="KW-1185">Reference proteome</keyword>
<accession>A0A0P6Z9L7</accession>
<feature type="chain" id="PRO_5015043678" evidence="1">
    <location>
        <begin position="19"/>
        <end position="110"/>
    </location>
</feature>
<keyword evidence="1" id="KW-0732">Signal</keyword>
<evidence type="ECO:0000313" key="11">
    <source>
        <dbReference type="Proteomes" id="UP000519158"/>
    </source>
</evidence>
<feature type="signal peptide" evidence="1">
    <location>
        <begin position="1"/>
        <end position="18"/>
    </location>
</feature>
<evidence type="ECO:0000313" key="2">
    <source>
        <dbReference type="EMBL" id="KPL93329.1"/>
    </source>
</evidence>
<evidence type="ECO:0000313" key="8">
    <source>
        <dbReference type="EMBL" id="PMF23209.1"/>
    </source>
</evidence>
<reference evidence="4" key="7">
    <citation type="submission" date="2023-07" db="EMBL/GenBank/DDBJ databases">
        <title>Genome content predicts the carbon catabolic preferences of heterotrophic bacteria.</title>
        <authorList>
            <person name="Gralka M."/>
        </authorList>
    </citation>
    <scope>NUCLEOTIDE SEQUENCE</scope>
    <source>
        <strain evidence="5">6E02</strain>
        <strain evidence="4">6E03</strain>
    </source>
</reference>
<dbReference type="EMBL" id="VTXL01000008">
    <property type="protein sequence ID" value="NOJ13417.1"/>
    <property type="molecule type" value="Genomic_DNA"/>
</dbReference>
<evidence type="ECO:0000313" key="3">
    <source>
        <dbReference type="EMBL" id="MDH5919936.1"/>
    </source>
</evidence>
<organism evidence="2 9">
    <name type="scientific">Vibrio splendidus</name>
    <dbReference type="NCBI Taxonomy" id="29497"/>
    <lineage>
        <taxon>Bacteria</taxon>
        <taxon>Pseudomonadati</taxon>
        <taxon>Pseudomonadota</taxon>
        <taxon>Gammaproteobacteria</taxon>
        <taxon>Vibrionales</taxon>
        <taxon>Vibrionaceae</taxon>
        <taxon>Vibrio</taxon>
    </lineage>
</organism>
<reference evidence="8" key="3">
    <citation type="submission" date="2016-07" db="EMBL/GenBank/DDBJ databases">
        <authorList>
            <person name="Wan K."/>
            <person name="Booth B."/>
            <person name="Spirohn K."/>
            <person name="Hao T."/>
            <person name="Hu Y."/>
            <person name="Calderwood M."/>
            <person name="Hill D."/>
            <person name="Mohr S."/>
            <person name="Vidal M."/>
            <person name="Celniker S."/>
            <person name="Perrimon N."/>
        </authorList>
    </citation>
    <scope>NUCLEOTIDE SEQUENCE</scope>
    <source>
        <strain evidence="8">10N.286.54.F3</strain>
    </source>
</reference>
<gene>
    <name evidence="6" type="ORF">ACED33_20745</name>
    <name evidence="2" type="ORF">AN168_17400</name>
    <name evidence="8" type="ORF">BCV19_04595</name>
    <name evidence="7" type="ORF">F0234_11690</name>
    <name evidence="3" type="ORF">L8R85_02755</name>
    <name evidence="4" type="ORF">Q8W38_17470</name>
    <name evidence="5" type="ORF">Q8W42_24060</name>
</gene>
<evidence type="ECO:0000313" key="6">
    <source>
        <dbReference type="EMBL" id="MEZ8183120.1"/>
    </source>
</evidence>
<evidence type="ECO:0000313" key="4">
    <source>
        <dbReference type="EMBL" id="MDP2491142.1"/>
    </source>
</evidence>
<evidence type="ECO:0000313" key="12">
    <source>
        <dbReference type="Proteomes" id="UP001569200"/>
    </source>
</evidence>
<evidence type="ECO:0000313" key="10">
    <source>
        <dbReference type="Proteomes" id="UP000235405"/>
    </source>
</evidence>
<comment type="caution">
    <text evidence="2">The sequence shown here is derived from an EMBL/GenBank/DDBJ whole genome shotgun (WGS) entry which is preliminary data.</text>
</comment>
<proteinExistence type="predicted"/>
<dbReference type="EMBL" id="JAUYVL010000025">
    <property type="protein sequence ID" value="MDP2503777.1"/>
    <property type="molecule type" value="Genomic_DNA"/>
</dbReference>
<reference evidence="2 9" key="1">
    <citation type="submission" date="2015-08" db="EMBL/GenBank/DDBJ databases">
        <title>Draft Genome Sequence of Vibrio splendidus UCD-SED7.</title>
        <authorList>
            <person name="Lee R.D."/>
            <person name="Lang J.M."/>
            <person name="Coil D.A."/>
            <person name="Jospin G."/>
            <person name="Eisen J.A."/>
        </authorList>
    </citation>
    <scope>NUCLEOTIDE SEQUENCE [LARGE SCALE GENOMIC DNA]</scope>
    <source>
        <strain evidence="2 9">UCD-SED7</strain>
    </source>
</reference>
<evidence type="ECO:0000313" key="7">
    <source>
        <dbReference type="EMBL" id="NOJ13417.1"/>
    </source>
</evidence>
<dbReference type="EMBL" id="JAKMYX010000005">
    <property type="protein sequence ID" value="MDH5919936.1"/>
    <property type="molecule type" value="Genomic_DNA"/>
</dbReference>
<dbReference type="OrthoDB" id="5917619at2"/>
<dbReference type="Proteomes" id="UP000235405">
    <property type="component" value="Unassembled WGS sequence"/>
</dbReference>
<dbReference type="EMBL" id="MCSW01000153">
    <property type="protein sequence ID" value="PMF23209.1"/>
    <property type="molecule type" value="Genomic_DNA"/>
</dbReference>
<dbReference type="RefSeq" id="WP_004735948.1">
    <property type="nucleotide sequence ID" value="NZ_AP025508.1"/>
</dbReference>
<evidence type="ECO:0000256" key="1">
    <source>
        <dbReference type="SAM" id="SignalP"/>
    </source>
</evidence>
<protein>
    <submittedName>
        <fullName evidence="2">MSHA biogenesis protein MshK</fullName>
    </submittedName>
</protein>